<evidence type="ECO:0000313" key="2">
    <source>
        <dbReference type="EMBL" id="TQF02651.1"/>
    </source>
</evidence>
<dbReference type="PROSITE" id="PS51186">
    <property type="entry name" value="GNAT"/>
    <property type="match status" value="1"/>
</dbReference>
<accession>A0A540W0W7</accession>
<dbReference type="Gene3D" id="3.40.630.30">
    <property type="match status" value="1"/>
</dbReference>
<dbReference type="GO" id="GO:0016747">
    <property type="term" value="F:acyltransferase activity, transferring groups other than amino-acyl groups"/>
    <property type="evidence" value="ECO:0007669"/>
    <property type="project" value="InterPro"/>
</dbReference>
<reference evidence="2 3" key="1">
    <citation type="submission" date="2019-06" db="EMBL/GenBank/DDBJ databases">
        <title>Description of Kitasatospora acidophila sp. nov. isolated from pine grove soil, and reclassification of Streptomyces novaecaesareae to Kitasatospora novaeceasareae comb. nov.</title>
        <authorList>
            <person name="Kim M.J."/>
        </authorList>
    </citation>
    <scope>NUCLEOTIDE SEQUENCE [LARGE SCALE GENOMIC DNA]</scope>
    <source>
        <strain evidence="2 3">MMS16-CNU292</strain>
    </source>
</reference>
<organism evidence="2 3">
    <name type="scientific">Kitasatospora acidiphila</name>
    <dbReference type="NCBI Taxonomy" id="2567942"/>
    <lineage>
        <taxon>Bacteria</taxon>
        <taxon>Bacillati</taxon>
        <taxon>Actinomycetota</taxon>
        <taxon>Actinomycetes</taxon>
        <taxon>Kitasatosporales</taxon>
        <taxon>Streptomycetaceae</taxon>
        <taxon>Kitasatospora</taxon>
    </lineage>
</organism>
<gene>
    <name evidence="2" type="ORF">E6W39_10740</name>
</gene>
<sequence>MTTALTEPTPRVPDGYAVGAEEADGIIHVRVRTTEGDVAAAGYATVTDGVAVMDRVATYPEHQRRGLGTLVMDTLAATAVERGAHTAVLGATDEGRALYESLGWTLLAPLGGLRPPALRRGPASLHSEWIRTLRHRSAVDRCGTCKCTTAQEIRRAGTTSGVGHMPELTWAISRTPSRSIATETVQNECGCVCRIGQAVTLTP</sequence>
<dbReference type="RefSeq" id="WP_141633341.1">
    <property type="nucleotide sequence ID" value="NZ_VIGB01000003.1"/>
</dbReference>
<name>A0A540W0W7_9ACTN</name>
<dbReference type="Proteomes" id="UP000319103">
    <property type="component" value="Unassembled WGS sequence"/>
</dbReference>
<dbReference type="InterPro" id="IPR016181">
    <property type="entry name" value="Acyl_CoA_acyltransferase"/>
</dbReference>
<dbReference type="Pfam" id="PF00583">
    <property type="entry name" value="Acetyltransf_1"/>
    <property type="match status" value="1"/>
</dbReference>
<comment type="caution">
    <text evidence="2">The sequence shown here is derived from an EMBL/GenBank/DDBJ whole genome shotgun (WGS) entry which is preliminary data.</text>
</comment>
<dbReference type="EMBL" id="VIGB01000003">
    <property type="protein sequence ID" value="TQF02651.1"/>
    <property type="molecule type" value="Genomic_DNA"/>
</dbReference>
<dbReference type="InterPro" id="IPR000182">
    <property type="entry name" value="GNAT_dom"/>
</dbReference>
<dbReference type="CDD" id="cd04301">
    <property type="entry name" value="NAT_SF"/>
    <property type="match status" value="1"/>
</dbReference>
<feature type="domain" description="N-acetyltransferase" evidence="1">
    <location>
        <begin position="1"/>
        <end position="134"/>
    </location>
</feature>
<keyword evidence="3" id="KW-1185">Reference proteome</keyword>
<dbReference type="SUPFAM" id="SSF55729">
    <property type="entry name" value="Acyl-CoA N-acyltransferases (Nat)"/>
    <property type="match status" value="1"/>
</dbReference>
<evidence type="ECO:0000259" key="1">
    <source>
        <dbReference type="PROSITE" id="PS51186"/>
    </source>
</evidence>
<keyword evidence="2" id="KW-0808">Transferase</keyword>
<evidence type="ECO:0000313" key="3">
    <source>
        <dbReference type="Proteomes" id="UP000319103"/>
    </source>
</evidence>
<dbReference type="AlphaFoldDB" id="A0A540W0W7"/>
<dbReference type="OrthoDB" id="4966223at2"/>
<proteinExistence type="predicted"/>
<protein>
    <submittedName>
        <fullName evidence="2">GNAT family N-acetyltransferase</fullName>
    </submittedName>
</protein>